<dbReference type="EMBL" id="JAINUF010000003">
    <property type="protein sequence ID" value="KAJ8369468.1"/>
    <property type="molecule type" value="Genomic_DNA"/>
</dbReference>
<evidence type="ECO:0000259" key="1">
    <source>
        <dbReference type="Pfam" id="PF13843"/>
    </source>
</evidence>
<proteinExistence type="predicted"/>
<keyword evidence="3" id="KW-1185">Reference proteome</keyword>
<evidence type="ECO:0000313" key="2">
    <source>
        <dbReference type="EMBL" id="KAJ8369468.1"/>
    </source>
</evidence>
<accession>A0A9Q1J6W0</accession>
<dbReference type="Pfam" id="PF13843">
    <property type="entry name" value="DDE_Tnp_1_7"/>
    <property type="match status" value="1"/>
</dbReference>
<feature type="domain" description="PiggyBac transposable element-derived protein" evidence="1">
    <location>
        <begin position="1"/>
        <end position="148"/>
    </location>
</feature>
<sequence length="159" mass="17836">MVSFRGCVFFRQYIPTKRHRFGMKNFVLTDTSTNYTYLWDVYTGGAFLFDREVGIGHSVVEKLMGKAGLLGKGHVVYTDNFYTSAALFMPLYASNTGACGTVRANRRGMPTQLRDMKMKPGDTPIFFTNPPLLTASFRDAGTVTVLCTGMIISIQRNFR</sequence>
<dbReference type="OrthoDB" id="9986773at2759"/>
<organism evidence="2 3">
    <name type="scientific">Synaphobranchus kaupii</name>
    <name type="common">Kaup's arrowtooth eel</name>
    <dbReference type="NCBI Taxonomy" id="118154"/>
    <lineage>
        <taxon>Eukaryota</taxon>
        <taxon>Metazoa</taxon>
        <taxon>Chordata</taxon>
        <taxon>Craniata</taxon>
        <taxon>Vertebrata</taxon>
        <taxon>Euteleostomi</taxon>
        <taxon>Actinopterygii</taxon>
        <taxon>Neopterygii</taxon>
        <taxon>Teleostei</taxon>
        <taxon>Anguilliformes</taxon>
        <taxon>Synaphobranchidae</taxon>
        <taxon>Synaphobranchus</taxon>
    </lineage>
</organism>
<reference evidence="2" key="1">
    <citation type="journal article" date="2023" name="Science">
        <title>Genome structures resolve the early diversification of teleost fishes.</title>
        <authorList>
            <person name="Parey E."/>
            <person name="Louis A."/>
            <person name="Montfort J."/>
            <person name="Bouchez O."/>
            <person name="Roques C."/>
            <person name="Iampietro C."/>
            <person name="Lluch J."/>
            <person name="Castinel A."/>
            <person name="Donnadieu C."/>
            <person name="Desvignes T."/>
            <person name="Floi Bucao C."/>
            <person name="Jouanno E."/>
            <person name="Wen M."/>
            <person name="Mejri S."/>
            <person name="Dirks R."/>
            <person name="Jansen H."/>
            <person name="Henkel C."/>
            <person name="Chen W.J."/>
            <person name="Zahm M."/>
            <person name="Cabau C."/>
            <person name="Klopp C."/>
            <person name="Thompson A.W."/>
            <person name="Robinson-Rechavi M."/>
            <person name="Braasch I."/>
            <person name="Lecointre G."/>
            <person name="Bobe J."/>
            <person name="Postlethwait J.H."/>
            <person name="Berthelot C."/>
            <person name="Roest Crollius H."/>
            <person name="Guiguen Y."/>
        </authorList>
    </citation>
    <scope>NUCLEOTIDE SEQUENCE</scope>
    <source>
        <strain evidence="2">WJC10195</strain>
    </source>
</reference>
<gene>
    <name evidence="2" type="ORF">SKAU_G00094960</name>
</gene>
<dbReference type="PANTHER" id="PTHR46599">
    <property type="entry name" value="PIGGYBAC TRANSPOSABLE ELEMENT-DERIVED PROTEIN 4"/>
    <property type="match status" value="1"/>
</dbReference>
<dbReference type="Proteomes" id="UP001152622">
    <property type="component" value="Chromosome 3"/>
</dbReference>
<dbReference type="AlphaFoldDB" id="A0A9Q1J6W0"/>
<dbReference type="PANTHER" id="PTHR46599:SF3">
    <property type="entry name" value="PIGGYBAC TRANSPOSABLE ELEMENT-DERIVED PROTEIN 4"/>
    <property type="match status" value="1"/>
</dbReference>
<protein>
    <recommendedName>
        <fullName evidence="1">PiggyBac transposable element-derived protein domain-containing protein</fullName>
    </recommendedName>
</protein>
<name>A0A9Q1J6W0_SYNKA</name>
<comment type="caution">
    <text evidence="2">The sequence shown here is derived from an EMBL/GenBank/DDBJ whole genome shotgun (WGS) entry which is preliminary data.</text>
</comment>
<evidence type="ECO:0000313" key="3">
    <source>
        <dbReference type="Proteomes" id="UP001152622"/>
    </source>
</evidence>
<dbReference type="InterPro" id="IPR029526">
    <property type="entry name" value="PGBD"/>
</dbReference>